<name>A0A1H4DG64_ALKAM</name>
<dbReference type="AlphaFoldDB" id="A0A1H4DG64"/>
<reference evidence="1 2" key="1">
    <citation type="submission" date="2016-10" db="EMBL/GenBank/DDBJ databases">
        <authorList>
            <person name="de Groot N.N."/>
        </authorList>
    </citation>
    <scope>NUCLEOTIDE SEQUENCE [LARGE SCALE GENOMIC DNA]</scope>
    <source>
        <strain evidence="1 2">CGMCC 1.3430</strain>
    </source>
</reference>
<evidence type="ECO:0008006" key="3">
    <source>
        <dbReference type="Google" id="ProtNLM"/>
    </source>
</evidence>
<protein>
    <recommendedName>
        <fullName evidence="3">Big-1 domain-containing protein</fullName>
    </recommendedName>
</protein>
<evidence type="ECO:0000313" key="1">
    <source>
        <dbReference type="EMBL" id="SEA71496.1"/>
    </source>
</evidence>
<gene>
    <name evidence="1" type="ORF">SAMN04488051_105227</name>
</gene>
<accession>A0A1H4DG64</accession>
<organism evidence="1 2">
    <name type="scientific">Alkalimonas amylolytica</name>
    <dbReference type="NCBI Taxonomy" id="152573"/>
    <lineage>
        <taxon>Bacteria</taxon>
        <taxon>Pseudomonadati</taxon>
        <taxon>Pseudomonadota</taxon>
        <taxon>Gammaproteobacteria</taxon>
        <taxon>Alkalimonas</taxon>
    </lineage>
</organism>
<dbReference type="Proteomes" id="UP000198773">
    <property type="component" value="Unassembled WGS sequence"/>
</dbReference>
<dbReference type="STRING" id="152573.SAMN04488051_105227"/>
<proteinExistence type="predicted"/>
<dbReference type="PROSITE" id="PS51257">
    <property type="entry name" value="PROKAR_LIPOPROTEIN"/>
    <property type="match status" value="1"/>
</dbReference>
<dbReference type="EMBL" id="FNRM01000005">
    <property type="protein sequence ID" value="SEA71496.1"/>
    <property type="molecule type" value="Genomic_DNA"/>
</dbReference>
<evidence type="ECO:0000313" key="2">
    <source>
        <dbReference type="Proteomes" id="UP000198773"/>
    </source>
</evidence>
<sequence length="629" mass="66588">MIKISTLFHVPGVKMMVRYALAVAACLVALVLTGCGGDSEKHVVQLQLLVTEGPLSTAHPEQYRYVIATARNADGDPLVNASIEFHTTLGSFDNDTVMRRKVMTTSRGNADGSGRGEARLRLYPGAAAGIAQVSIFSNGQQRSQSVVIEAGENGDPLTEVHQLGLSLSVSSLTVAGTTGQETSIVRIELQSADGRRVTTADEQQANLRVSMITRPGGGESLKPLPNPQEQSGSHLLELATEQGLGQVLLTAGTLPGVIELLVEFLPSLSGSNPLLVQSSRINVASGPAHSIAISYPIQNAIQDLGNGFYRRKGGLQVTDRYGNAVADGTVVSLGVLDTVLTSNIPPVLDYGFSQNVLYTNAGIRAGEASLTDVENSLFQSAYVKHNGIQRFIEPNDRVLLLNSPARDKSRFVAQLSPEAITTTAGFLQDQDAVQYLVGAALKGLQVAGENTAGELLPGRVQTLTGAGTFYLTYPANRHTLGLGCQDPQLDTRYEPVGSAQVWLIAQVSDTDAAVVDNQGCYSALLNFQLRNLSGVNSLSETATLSLDVRDAADIQLPFIEIKAQVSYTRNQGSLEVSVGLCEDRLDRRTNTNGACALPISIQGGQSGDRALVQLSVTGGNAIELDVAIP</sequence>
<keyword evidence="2" id="KW-1185">Reference proteome</keyword>